<comment type="similarity">
    <text evidence="3 11">Belongs to the 2-oxoacid dehydrogenase family.</text>
</comment>
<evidence type="ECO:0000256" key="12">
    <source>
        <dbReference type="SAM" id="MobiDB-lite"/>
    </source>
</evidence>
<dbReference type="InterPro" id="IPR001078">
    <property type="entry name" value="2-oxoacid_DH_actylTfrase"/>
</dbReference>
<dbReference type="PROSITE" id="PS51826">
    <property type="entry name" value="PSBD"/>
    <property type="match status" value="1"/>
</dbReference>
<dbReference type="FunFam" id="3.30.559.10:FF:000007">
    <property type="entry name" value="Dihydrolipoamide acetyltransferase component of pyruvate dehydrogenase complex"/>
    <property type="match status" value="1"/>
</dbReference>
<evidence type="ECO:0000256" key="4">
    <source>
        <dbReference type="ARBA" id="ARBA00012945"/>
    </source>
</evidence>
<evidence type="ECO:0000256" key="11">
    <source>
        <dbReference type="RuleBase" id="RU361138"/>
    </source>
</evidence>
<evidence type="ECO:0000256" key="7">
    <source>
        <dbReference type="ARBA" id="ARBA00022679"/>
    </source>
</evidence>
<dbReference type="InterPro" id="IPR050537">
    <property type="entry name" value="2-oxoacid_dehydrogenase"/>
</dbReference>
<keyword evidence="8 11" id="KW-0450">Lipoyl</keyword>
<name>A6DL93_9BACT</name>
<evidence type="ECO:0000256" key="10">
    <source>
        <dbReference type="ARBA" id="ARBA00052761"/>
    </source>
</evidence>
<reference evidence="15 16" key="1">
    <citation type="journal article" date="2010" name="J. Bacteriol.">
        <title>Genome sequence of Lentisphaera araneosa HTCC2155T, the type species of the order Lentisphaerales in the phylum Lentisphaerae.</title>
        <authorList>
            <person name="Thrash J.C."/>
            <person name="Cho J.C."/>
            <person name="Vergin K.L."/>
            <person name="Morris R.M."/>
            <person name="Giovannoni S.J."/>
        </authorList>
    </citation>
    <scope>NUCLEOTIDE SEQUENCE [LARGE SCALE GENOMIC DNA]</scope>
    <source>
        <strain evidence="15 16">HTCC2155</strain>
    </source>
</reference>
<feature type="region of interest" description="Disordered" evidence="12">
    <location>
        <begin position="165"/>
        <end position="190"/>
    </location>
</feature>
<dbReference type="eggNOG" id="COG0508">
    <property type="taxonomic scope" value="Bacteria"/>
</dbReference>
<dbReference type="Gene3D" id="2.40.50.100">
    <property type="match status" value="1"/>
</dbReference>
<dbReference type="Gene3D" id="4.10.320.10">
    <property type="entry name" value="E3-binding domain"/>
    <property type="match status" value="1"/>
</dbReference>
<dbReference type="EC" id="2.3.1.61" evidence="4 11"/>
<dbReference type="InterPro" id="IPR004167">
    <property type="entry name" value="PSBD"/>
</dbReference>
<dbReference type="InterPro" id="IPR006255">
    <property type="entry name" value="SucB"/>
</dbReference>
<evidence type="ECO:0000256" key="8">
    <source>
        <dbReference type="ARBA" id="ARBA00022823"/>
    </source>
</evidence>
<dbReference type="UniPathway" id="UPA00868">
    <property type="reaction ID" value="UER00840"/>
</dbReference>
<gene>
    <name evidence="15" type="ORF">LNTAR_20853</name>
</gene>
<dbReference type="Pfam" id="PF00198">
    <property type="entry name" value="2-oxoacid_dh"/>
    <property type="match status" value="1"/>
</dbReference>
<dbReference type="SUPFAM" id="SSF47005">
    <property type="entry name" value="Peripheral subunit-binding domain of 2-oxo acid dehydrogenase complex"/>
    <property type="match status" value="1"/>
</dbReference>
<dbReference type="AlphaFoldDB" id="A6DL93"/>
<dbReference type="SUPFAM" id="SSF51230">
    <property type="entry name" value="Single hybrid motif"/>
    <property type="match status" value="1"/>
</dbReference>
<evidence type="ECO:0000256" key="6">
    <source>
        <dbReference type="ARBA" id="ARBA00022532"/>
    </source>
</evidence>
<feature type="domain" description="Lipoyl-binding" evidence="13">
    <location>
        <begin position="2"/>
        <end position="76"/>
    </location>
</feature>
<dbReference type="InterPro" id="IPR011053">
    <property type="entry name" value="Single_hybrid_motif"/>
</dbReference>
<dbReference type="RefSeq" id="WP_007278653.1">
    <property type="nucleotide sequence ID" value="NZ_ABCK01000008.1"/>
</dbReference>
<dbReference type="Gene3D" id="3.30.559.10">
    <property type="entry name" value="Chloramphenicol acetyltransferase-like domain"/>
    <property type="match status" value="1"/>
</dbReference>
<comment type="function">
    <text evidence="1 11">E2 component of the 2-oxoglutarate dehydrogenase (OGDH) complex which catalyzes the second step in the conversion of 2-oxoglutarate to succinyl-CoA and CO(2).</text>
</comment>
<dbReference type="Pfam" id="PF00364">
    <property type="entry name" value="Biotin_lipoyl"/>
    <property type="match status" value="1"/>
</dbReference>
<dbReference type="EMBL" id="ABCK01000008">
    <property type="protein sequence ID" value="EDM27695.1"/>
    <property type="molecule type" value="Genomic_DNA"/>
</dbReference>
<dbReference type="PROSITE" id="PS50968">
    <property type="entry name" value="BIOTINYL_LIPOYL"/>
    <property type="match status" value="1"/>
</dbReference>
<dbReference type="GO" id="GO:0006099">
    <property type="term" value="P:tricarboxylic acid cycle"/>
    <property type="evidence" value="ECO:0007669"/>
    <property type="project" value="UniProtKB-UniRule"/>
</dbReference>
<dbReference type="PANTHER" id="PTHR43416:SF5">
    <property type="entry name" value="DIHYDROLIPOYLLYSINE-RESIDUE SUCCINYLTRANSFERASE COMPONENT OF 2-OXOGLUTARATE DEHYDROGENASE COMPLEX, MITOCHONDRIAL"/>
    <property type="match status" value="1"/>
</dbReference>
<evidence type="ECO:0000259" key="13">
    <source>
        <dbReference type="PROSITE" id="PS50968"/>
    </source>
</evidence>
<comment type="caution">
    <text evidence="15">The sequence shown here is derived from an EMBL/GenBank/DDBJ whole genome shotgun (WGS) entry which is preliminary data.</text>
</comment>
<dbReference type="Proteomes" id="UP000004947">
    <property type="component" value="Unassembled WGS sequence"/>
</dbReference>
<evidence type="ECO:0000256" key="5">
    <source>
        <dbReference type="ARBA" id="ARBA00019511"/>
    </source>
</evidence>
<evidence type="ECO:0000256" key="9">
    <source>
        <dbReference type="ARBA" id="ARBA00023315"/>
    </source>
</evidence>
<comment type="catalytic activity">
    <reaction evidence="10 11">
        <text>N(6)-[(R)-dihydrolipoyl]-L-lysyl-[protein] + succinyl-CoA = N(6)-[(R)-S(8)-succinyldihydrolipoyl]-L-lysyl-[protein] + CoA</text>
        <dbReference type="Rhea" id="RHEA:15213"/>
        <dbReference type="Rhea" id="RHEA-COMP:10475"/>
        <dbReference type="Rhea" id="RHEA-COMP:20092"/>
        <dbReference type="ChEBI" id="CHEBI:57287"/>
        <dbReference type="ChEBI" id="CHEBI:57292"/>
        <dbReference type="ChEBI" id="CHEBI:83100"/>
        <dbReference type="ChEBI" id="CHEBI:83120"/>
        <dbReference type="EC" id="2.3.1.61"/>
    </reaction>
</comment>
<protein>
    <recommendedName>
        <fullName evidence="5 11">Dihydrolipoyllysine-residue succinyltransferase component of 2-oxoglutarate dehydrogenase complex</fullName>
        <ecNumber evidence="4 11">2.3.1.61</ecNumber>
    </recommendedName>
    <alternativeName>
        <fullName evidence="11">2-oxoglutarate dehydrogenase complex component E2</fullName>
    </alternativeName>
</protein>
<sequence>MSIEIIVPAAGESVTEADIARWFKEDGEFLELDEPMVELETDKASLTITAPAAGTLHIKVEEDETVQVGEVIAVLEEGVGSAAESTAEVEETEEEVEAAPSVDMASPAARKLIAENNISAQDVVATGKDGRITKEDVIQHLAAREKVLNIPSSIPNVQDVANKNASPAPVPAVAPTPATAPEARGTRTEKMSRLRRTIAQRLVDAQQEAAILSTFNEIDMSAVMNLRKQHKDEFKDKHEIGLGFMSFFTKATAIALKEFPIMNAQVDGNSIIYHDFVDMGIAVSTPKGLVVPVIRDCDQLNFSGIERKIRELALKGRDMDLTPEEMTGGTFTITNGGTFGSMLSTPILNRPQSAILGMHNIVERPVAVNGQVEVRPIMYLAVSYDHRIIDGSDAVRFLVKIKTLLEDPTRMLLEL</sequence>
<dbReference type="InterPro" id="IPR036625">
    <property type="entry name" value="E3-bd_dom_sf"/>
</dbReference>
<dbReference type="NCBIfam" id="TIGR01347">
    <property type="entry name" value="sucB"/>
    <property type="match status" value="1"/>
</dbReference>
<dbReference type="InterPro" id="IPR023213">
    <property type="entry name" value="CAT-like_dom_sf"/>
</dbReference>
<comment type="cofactor">
    <cofactor evidence="11">
        <name>(R)-lipoate</name>
        <dbReference type="ChEBI" id="CHEBI:83088"/>
    </cofactor>
    <text evidence="11">Binds 1 lipoyl cofactor covalently.</text>
</comment>
<evidence type="ECO:0000256" key="1">
    <source>
        <dbReference type="ARBA" id="ARBA00004052"/>
    </source>
</evidence>
<evidence type="ECO:0000256" key="3">
    <source>
        <dbReference type="ARBA" id="ARBA00007317"/>
    </source>
</evidence>
<keyword evidence="16" id="KW-1185">Reference proteome</keyword>
<dbReference type="CDD" id="cd06849">
    <property type="entry name" value="lipoyl_domain"/>
    <property type="match status" value="1"/>
</dbReference>
<evidence type="ECO:0000313" key="16">
    <source>
        <dbReference type="Proteomes" id="UP000004947"/>
    </source>
</evidence>
<dbReference type="OrthoDB" id="9805770at2"/>
<dbReference type="GO" id="GO:0045252">
    <property type="term" value="C:oxoglutarate dehydrogenase complex"/>
    <property type="evidence" value="ECO:0007669"/>
    <property type="project" value="UniProtKB-UniRule"/>
</dbReference>
<dbReference type="GO" id="GO:0033512">
    <property type="term" value="P:L-lysine catabolic process to acetyl-CoA via saccharopine"/>
    <property type="evidence" value="ECO:0007669"/>
    <property type="project" value="UniProtKB-UniRule"/>
</dbReference>
<accession>A6DL93</accession>
<comment type="pathway">
    <text evidence="2 11">Amino-acid degradation; L-lysine degradation via saccharopine pathway; glutaryl-CoA from L-lysine: step 6/6.</text>
</comment>
<evidence type="ECO:0000256" key="2">
    <source>
        <dbReference type="ARBA" id="ARBA00005145"/>
    </source>
</evidence>
<dbReference type="PROSITE" id="PS00189">
    <property type="entry name" value="LIPOYL"/>
    <property type="match status" value="1"/>
</dbReference>
<feature type="domain" description="Peripheral subunit-binding (PSBD)" evidence="14">
    <location>
        <begin position="104"/>
        <end position="141"/>
    </location>
</feature>
<dbReference type="Pfam" id="PF02817">
    <property type="entry name" value="E3_binding"/>
    <property type="match status" value="1"/>
</dbReference>
<dbReference type="PANTHER" id="PTHR43416">
    <property type="entry name" value="DIHYDROLIPOYLLYSINE-RESIDUE SUCCINYLTRANSFERASE COMPONENT OF 2-OXOGLUTARATE DEHYDROGENASE COMPLEX, MITOCHONDRIAL-RELATED"/>
    <property type="match status" value="1"/>
</dbReference>
<dbReference type="SUPFAM" id="SSF52777">
    <property type="entry name" value="CoA-dependent acyltransferases"/>
    <property type="match status" value="1"/>
</dbReference>
<keyword evidence="9 11" id="KW-0012">Acyltransferase</keyword>
<evidence type="ECO:0000313" key="15">
    <source>
        <dbReference type="EMBL" id="EDM27695.1"/>
    </source>
</evidence>
<keyword evidence="7 11" id="KW-0808">Transferase</keyword>
<dbReference type="InterPro" id="IPR003016">
    <property type="entry name" value="2-oxoA_DH_lipoyl-BS"/>
</dbReference>
<keyword evidence="6 11" id="KW-0816">Tricarboxylic acid cycle</keyword>
<organism evidence="15 16">
    <name type="scientific">Lentisphaera araneosa HTCC2155</name>
    <dbReference type="NCBI Taxonomy" id="313628"/>
    <lineage>
        <taxon>Bacteria</taxon>
        <taxon>Pseudomonadati</taxon>
        <taxon>Lentisphaerota</taxon>
        <taxon>Lentisphaeria</taxon>
        <taxon>Lentisphaerales</taxon>
        <taxon>Lentisphaeraceae</taxon>
        <taxon>Lentisphaera</taxon>
    </lineage>
</organism>
<proteinExistence type="inferred from homology"/>
<dbReference type="GO" id="GO:0004149">
    <property type="term" value="F:dihydrolipoyllysine-residue succinyltransferase activity"/>
    <property type="evidence" value="ECO:0007669"/>
    <property type="project" value="UniProtKB-UniRule"/>
</dbReference>
<dbReference type="InterPro" id="IPR000089">
    <property type="entry name" value="Biotin_lipoyl"/>
</dbReference>
<dbReference type="NCBIfam" id="NF004309">
    <property type="entry name" value="PRK05704.1"/>
    <property type="match status" value="1"/>
</dbReference>
<dbReference type="STRING" id="313628.LNTAR_20853"/>
<evidence type="ECO:0000259" key="14">
    <source>
        <dbReference type="PROSITE" id="PS51826"/>
    </source>
</evidence>